<organism evidence="5">
    <name type="scientific">Oryza glumipatula</name>
    <dbReference type="NCBI Taxonomy" id="40148"/>
    <lineage>
        <taxon>Eukaryota</taxon>
        <taxon>Viridiplantae</taxon>
        <taxon>Streptophyta</taxon>
        <taxon>Embryophyta</taxon>
        <taxon>Tracheophyta</taxon>
        <taxon>Spermatophyta</taxon>
        <taxon>Magnoliopsida</taxon>
        <taxon>Liliopsida</taxon>
        <taxon>Poales</taxon>
        <taxon>Poaceae</taxon>
        <taxon>BOP clade</taxon>
        <taxon>Oryzoideae</taxon>
        <taxon>Oryzeae</taxon>
        <taxon>Oryzinae</taxon>
        <taxon>Oryza</taxon>
    </lineage>
</organism>
<keyword evidence="3" id="KW-0949">S-adenosyl-L-methionine</keyword>
<evidence type="ECO:0000256" key="2">
    <source>
        <dbReference type="ARBA" id="ARBA00022679"/>
    </source>
</evidence>
<dbReference type="Proteomes" id="UP000026961">
    <property type="component" value="Chromosome 7"/>
</dbReference>
<dbReference type="HOGENOM" id="CLU_1247065_0_0_1"/>
<dbReference type="InterPro" id="IPR001077">
    <property type="entry name" value="COMT_C"/>
</dbReference>
<dbReference type="Gene3D" id="3.40.50.150">
    <property type="entry name" value="Vaccinia Virus protein VP39"/>
    <property type="match status" value="1"/>
</dbReference>
<evidence type="ECO:0000313" key="6">
    <source>
        <dbReference type="Proteomes" id="UP000026961"/>
    </source>
</evidence>
<proteinExistence type="predicted"/>
<dbReference type="AlphaFoldDB" id="A0A0E0ANI7"/>
<dbReference type="SUPFAM" id="SSF53335">
    <property type="entry name" value="S-adenosyl-L-methionine-dependent methyltransferases"/>
    <property type="match status" value="1"/>
</dbReference>
<evidence type="ECO:0000313" key="5">
    <source>
        <dbReference type="EnsemblPlants" id="OGLUM07G24420.1"/>
    </source>
</evidence>
<protein>
    <recommendedName>
        <fullName evidence="4">O-methyltransferase C-terminal domain-containing protein</fullName>
    </recommendedName>
</protein>
<keyword evidence="6" id="KW-1185">Reference proteome</keyword>
<reference evidence="5" key="2">
    <citation type="submission" date="2018-05" db="EMBL/GenBank/DDBJ databases">
        <title>OgluRS3 (Oryza glumaepatula Reference Sequence Version 3).</title>
        <authorList>
            <person name="Zhang J."/>
            <person name="Kudrna D."/>
            <person name="Lee S."/>
            <person name="Talag J."/>
            <person name="Welchert J."/>
            <person name="Wing R.A."/>
        </authorList>
    </citation>
    <scope>NUCLEOTIDE SEQUENCE [LARGE SCALE GENOMIC DNA]</scope>
</reference>
<dbReference type="STRING" id="40148.A0A0E0ANI7"/>
<sequence>MDLVLNSKEAHGIFDGLNSLWSLISLDRIGGGSAGGSAVGKRCDGDVRARAEVAAAVLARKATCGISPLLHLFTRPHTTISTFVDLEGPQCHNALREGARDVLSSLTKSDASYNHAMNVACVADNTFIMDLVLNLKEAHGIFDGLNSLVDVGGGHGTAALAITKAFPGISCSVLDLEQVISKSPSPSGGLVNYIVGDMLSYIHGMTTPVSKYSNTANTRFRQ</sequence>
<keyword evidence="1" id="KW-0489">Methyltransferase</keyword>
<keyword evidence="2" id="KW-0808">Transferase</keyword>
<evidence type="ECO:0000256" key="1">
    <source>
        <dbReference type="ARBA" id="ARBA00022603"/>
    </source>
</evidence>
<feature type="domain" description="O-methyltransferase C-terminal" evidence="4">
    <location>
        <begin position="105"/>
        <end position="199"/>
    </location>
</feature>
<dbReference type="Pfam" id="PF00891">
    <property type="entry name" value="Methyltransf_2"/>
    <property type="match status" value="1"/>
</dbReference>
<reference evidence="5" key="1">
    <citation type="submission" date="2015-04" db="UniProtKB">
        <authorList>
            <consortium name="EnsemblPlants"/>
        </authorList>
    </citation>
    <scope>IDENTIFICATION</scope>
</reference>
<dbReference type="PANTHER" id="PTHR11746">
    <property type="entry name" value="O-METHYLTRANSFERASE"/>
    <property type="match status" value="1"/>
</dbReference>
<dbReference type="EnsemblPlants" id="OGLUM07G24420.1">
    <property type="protein sequence ID" value="OGLUM07G24420.1"/>
    <property type="gene ID" value="OGLUM07G24420"/>
</dbReference>
<evidence type="ECO:0000259" key="4">
    <source>
        <dbReference type="Pfam" id="PF00891"/>
    </source>
</evidence>
<name>A0A0E0ANI7_9ORYZ</name>
<dbReference type="InterPro" id="IPR016461">
    <property type="entry name" value="COMT-like"/>
</dbReference>
<dbReference type="GO" id="GO:0008171">
    <property type="term" value="F:O-methyltransferase activity"/>
    <property type="evidence" value="ECO:0007669"/>
    <property type="project" value="InterPro"/>
</dbReference>
<dbReference type="InterPro" id="IPR029063">
    <property type="entry name" value="SAM-dependent_MTases_sf"/>
</dbReference>
<evidence type="ECO:0000256" key="3">
    <source>
        <dbReference type="ARBA" id="ARBA00022691"/>
    </source>
</evidence>
<dbReference type="Gramene" id="OGLUM07G24420.1">
    <property type="protein sequence ID" value="OGLUM07G24420.1"/>
    <property type="gene ID" value="OGLUM07G24420"/>
</dbReference>
<dbReference type="GO" id="GO:0032259">
    <property type="term" value="P:methylation"/>
    <property type="evidence" value="ECO:0007669"/>
    <property type="project" value="UniProtKB-KW"/>
</dbReference>
<accession>A0A0E0ANI7</accession>
<dbReference type="PROSITE" id="PS51683">
    <property type="entry name" value="SAM_OMT_II"/>
    <property type="match status" value="1"/>
</dbReference>